<sequence>MITSNPESKRFIINEAQGLLNRLEQVQPFVINMPSVTAARVPQLAQSQIDMFLSKGKEKLRQQILGFIDRNSKSRDVRPEVLQRTYSFLKLSFNALLDQLDIFADVLTQRSEQDAGIVLAGLDALAKDALAIQGSPSPEVVCYLDRGHGAAIRRARTRLPGGTLNPVAIIKVPRERMVGSGIASSLIHEVGHQGAVLLGLLNSMRLVLKQQQLKEPQATPEWASYERWISEILADFWSVAQLGIGATLGLIGVVSLPRYFVFRMNMDDPHPFPYIRVKISIAIGKALYPNPQWTALEKLWESLYPLTQTDKNTIHSIKRLESKLPAFVNLLVHHSPASLNGRKLKSLFPLEQRQAQNLRKAYRTWHSQPKLSQTARPAFAFAVIGQAKADLQISTKRESQLLMQLLKHWALKKVVSGPIA</sequence>
<evidence type="ECO:0000313" key="2">
    <source>
        <dbReference type="Proteomes" id="UP001403385"/>
    </source>
</evidence>
<name>A0AAW9RW55_9BACT</name>
<dbReference type="Proteomes" id="UP001403385">
    <property type="component" value="Unassembled WGS sequence"/>
</dbReference>
<dbReference type="AlphaFoldDB" id="A0AAW9RW55"/>
<organism evidence="1 2">
    <name type="scientific">Rapidithrix thailandica</name>
    <dbReference type="NCBI Taxonomy" id="413964"/>
    <lineage>
        <taxon>Bacteria</taxon>
        <taxon>Pseudomonadati</taxon>
        <taxon>Bacteroidota</taxon>
        <taxon>Cytophagia</taxon>
        <taxon>Cytophagales</taxon>
        <taxon>Flammeovirgaceae</taxon>
        <taxon>Rapidithrix</taxon>
    </lineage>
</organism>
<dbReference type="RefSeq" id="WP_346820069.1">
    <property type="nucleotide sequence ID" value="NZ_JBDKWZ010000002.1"/>
</dbReference>
<accession>A0AAW9RW55</accession>
<protein>
    <submittedName>
        <fullName evidence="1">Uncharacterized protein</fullName>
    </submittedName>
</protein>
<reference evidence="1 2" key="1">
    <citation type="submission" date="2024-04" db="EMBL/GenBank/DDBJ databases">
        <title>Novel genus in family Flammeovirgaceae.</title>
        <authorList>
            <person name="Nguyen T.H."/>
            <person name="Vuong T.Q."/>
            <person name="Le H."/>
            <person name="Kim S.-G."/>
        </authorList>
    </citation>
    <scope>NUCLEOTIDE SEQUENCE [LARGE SCALE GENOMIC DNA]</scope>
    <source>
        <strain evidence="1 2">JCM 23209</strain>
    </source>
</reference>
<keyword evidence="2" id="KW-1185">Reference proteome</keyword>
<proteinExistence type="predicted"/>
<evidence type="ECO:0000313" key="1">
    <source>
        <dbReference type="EMBL" id="MEN7547285.1"/>
    </source>
</evidence>
<dbReference type="EMBL" id="JBDKWZ010000002">
    <property type="protein sequence ID" value="MEN7547285.1"/>
    <property type="molecule type" value="Genomic_DNA"/>
</dbReference>
<gene>
    <name evidence="1" type="ORF">AAG747_05160</name>
</gene>
<comment type="caution">
    <text evidence="1">The sequence shown here is derived from an EMBL/GenBank/DDBJ whole genome shotgun (WGS) entry which is preliminary data.</text>
</comment>